<evidence type="ECO:0000313" key="1">
    <source>
        <dbReference type="EMBL" id="CAG8908319.1"/>
    </source>
</evidence>
<organism evidence="1 2">
    <name type="scientific">Penicillium egyptiacum</name>
    <dbReference type="NCBI Taxonomy" id="1303716"/>
    <lineage>
        <taxon>Eukaryota</taxon>
        <taxon>Fungi</taxon>
        <taxon>Dikarya</taxon>
        <taxon>Ascomycota</taxon>
        <taxon>Pezizomycotina</taxon>
        <taxon>Eurotiomycetes</taxon>
        <taxon>Eurotiomycetidae</taxon>
        <taxon>Eurotiales</taxon>
        <taxon>Aspergillaceae</taxon>
        <taxon>Penicillium</taxon>
    </lineage>
</organism>
<reference evidence="1" key="1">
    <citation type="submission" date="2021-07" db="EMBL/GenBank/DDBJ databases">
        <authorList>
            <person name="Branca A.L. A."/>
        </authorList>
    </citation>
    <scope>NUCLEOTIDE SEQUENCE</scope>
</reference>
<sequence>MASADPSYASPPSIFQPRIRDGMIVVRRPANRNDAAIFWARSYFFPNGTNEAIGMDYHAFLADLEVHFQYDPELDEIQFQVPSPYRRFGLDPAGPHVSNIQNFLPAVGIVRTYNEWVGALWAMQSSRLMRESNIEYVLRNGMVTTSVRHRVRPVAAAQFFIVRTSDAEDSNQD</sequence>
<evidence type="ECO:0000313" key="2">
    <source>
        <dbReference type="Proteomes" id="UP001154252"/>
    </source>
</evidence>
<gene>
    <name evidence="1" type="ORF">PEGY_LOCUS9129</name>
</gene>
<dbReference type="AlphaFoldDB" id="A0A9W4KLY2"/>
<comment type="caution">
    <text evidence="1">The sequence shown here is derived from an EMBL/GenBank/DDBJ whole genome shotgun (WGS) entry which is preliminary data.</text>
</comment>
<keyword evidence="2" id="KW-1185">Reference proteome</keyword>
<proteinExistence type="predicted"/>
<dbReference type="OrthoDB" id="4253248at2759"/>
<dbReference type="Proteomes" id="UP001154252">
    <property type="component" value="Unassembled WGS sequence"/>
</dbReference>
<name>A0A9W4KLY2_9EURO</name>
<accession>A0A9W4KLY2</accession>
<protein>
    <submittedName>
        <fullName evidence="1">Uncharacterized protein</fullName>
    </submittedName>
</protein>
<dbReference type="EMBL" id="CAJVRC010000892">
    <property type="protein sequence ID" value="CAG8908319.1"/>
    <property type="molecule type" value="Genomic_DNA"/>
</dbReference>